<dbReference type="InterPro" id="IPR053155">
    <property type="entry name" value="F-pilin_assembly_TraC"/>
</dbReference>
<evidence type="ECO:0000259" key="1">
    <source>
        <dbReference type="Pfam" id="PF19044"/>
    </source>
</evidence>
<dbReference type="InterPro" id="IPR025955">
    <property type="entry name" value="TraC/Conjuga_ATPase"/>
</dbReference>
<dbReference type="EMBL" id="MIPY01000058">
    <property type="protein sequence ID" value="OES24848.1"/>
    <property type="molecule type" value="Genomic_DNA"/>
</dbReference>
<proteinExistence type="predicted"/>
<reference evidence="2 3" key="1">
    <citation type="submission" date="2016-09" db="EMBL/GenBank/DDBJ databases">
        <title>Draft Genome Sequence of four Alteromonas macleodii strains isolated from copper coupons and grown long-term at elevated copper levels.</title>
        <authorList>
            <person name="Cusick K."/>
            <person name="Dale J."/>
            <person name="Little B."/>
            <person name="Biffinger J."/>
        </authorList>
    </citation>
    <scope>NUCLEOTIDE SEQUENCE [LARGE SCALE GENOMIC DNA]</scope>
    <source>
        <strain evidence="2 3">KCP01</strain>
    </source>
</reference>
<dbReference type="AlphaFoldDB" id="A0AB36FKY2"/>
<comment type="caution">
    <text evidence="2">The sequence shown here is derived from an EMBL/GenBank/DDBJ whole genome shotgun (WGS) entry which is preliminary data.</text>
</comment>
<dbReference type="InterPro" id="IPR043964">
    <property type="entry name" value="P-loop_TraG"/>
</dbReference>
<name>A0AB36FKY2_ALTMA</name>
<sequence length="840" mass="94931">MLSALKDQIIGEGAATRGQIKALVERLKMSDYLPYVNYDDEVQDYFTLDNRFGHLYECTPLVFKSMETIKNMRALVKSSLPRNTVIQVIQHGSPHIKPFIDAHNSLMTTNNPIAQRAREEKTKMLLNFTEGTSQLFGNPIRHIRLFFAITCQDPLTEEQLAIFENNIKSLNIRPMNVPPTRLREWMSTFFGYEDNTDLPTQVSANMPIRKQIANAESVVEFHPREKYVDLGNKFGRCITPKFLPHAIDAIEANALLGGYMGQDDDGKQIQGEYLFTFTIFMGEENKEISEKDQQTVKAQKLSKQAAKRIEELVWADKRKDNGEDFVKVIPQLWIFEPTVEKLNHSTTRAIKIWESLEGCEMQIETILQKIMFISAFPFGLYEPEKNISTIDRHFYVDSEAVATLAPITGDFGGVGQPVSLFVGRKGQLCTFDLFAKEFESFNFLVAAKTGGGKSNLLNSLVNDNLSVGRAVRIASMGADYKKLSDLWDGRYLDVNNCQLNPFYTSGLINARDAEDESGALEAIRAVVCEMAFGVNKSGQTNSDNTLIEHAVAAAHQAGDYEYPIDAVYKFLRGWPKNMPEWEGQEDIDKLREKAQEIAFNLSPFMSNGRYGKLFCGKSQFDISSDQLVILELAKFAKSKQLLSVAYLQVMNAFTTDLYESKRSEPRILLFEEFKTLMMLLGLDDKSNFKQVVEEGYRRARKYTGALGVVLQSILDVPDFGDLGKAFEENSNTKFLLKSDIYRKASKQGAIEQAGIALELLDSVKLVKKHYAELFIETNVGQGVMRSVLDKFNMFVNSSEGAEFEQYEEAINQGMNPFEALCHLSQVPYDPTLWDKRADAA</sequence>
<gene>
    <name evidence="2" type="ORF">BFV95_4607</name>
</gene>
<evidence type="ECO:0000313" key="2">
    <source>
        <dbReference type="EMBL" id="OES24848.1"/>
    </source>
</evidence>
<accession>A0AB36FKY2</accession>
<feature type="domain" description="TraG P-loop" evidence="1">
    <location>
        <begin position="441"/>
        <end position="745"/>
    </location>
</feature>
<dbReference type="Proteomes" id="UP000095392">
    <property type="component" value="Unassembled WGS sequence"/>
</dbReference>
<evidence type="ECO:0000313" key="3">
    <source>
        <dbReference type="Proteomes" id="UP000095392"/>
    </source>
</evidence>
<dbReference type="Pfam" id="PF19044">
    <property type="entry name" value="P-loop_TraG"/>
    <property type="match status" value="1"/>
</dbReference>
<dbReference type="PANTHER" id="PTHR38467">
    <property type="match status" value="1"/>
</dbReference>
<dbReference type="RefSeq" id="WP_069945353.1">
    <property type="nucleotide sequence ID" value="NZ_MIPW01000063.1"/>
</dbReference>
<dbReference type="Gene3D" id="3.40.50.300">
    <property type="entry name" value="P-loop containing nucleotide triphosphate hydrolases"/>
    <property type="match status" value="1"/>
</dbReference>
<dbReference type="InterPro" id="IPR027417">
    <property type="entry name" value="P-loop_NTPase"/>
</dbReference>
<dbReference type="PANTHER" id="PTHR38467:SF1">
    <property type="entry name" value="CONJUGATIVE TRANSFER: ASSEMBLY"/>
    <property type="match status" value="1"/>
</dbReference>
<organism evidence="2 3">
    <name type="scientific">Alteromonas macleodii</name>
    <name type="common">Pseudoalteromonas macleodii</name>
    <dbReference type="NCBI Taxonomy" id="28108"/>
    <lineage>
        <taxon>Bacteria</taxon>
        <taxon>Pseudomonadati</taxon>
        <taxon>Pseudomonadota</taxon>
        <taxon>Gammaproteobacteria</taxon>
        <taxon>Alteromonadales</taxon>
        <taxon>Alteromonadaceae</taxon>
        <taxon>Alteromonas/Salinimonas group</taxon>
        <taxon>Alteromonas</taxon>
    </lineage>
</organism>
<keyword evidence="3" id="KW-1185">Reference proteome</keyword>
<dbReference type="Pfam" id="PF11130">
    <property type="entry name" value="TraC_F_IV"/>
    <property type="match status" value="1"/>
</dbReference>
<dbReference type="SUPFAM" id="SSF52540">
    <property type="entry name" value="P-loop containing nucleoside triphosphate hydrolases"/>
    <property type="match status" value="1"/>
</dbReference>
<dbReference type="Gene3D" id="1.10.8.730">
    <property type="match status" value="1"/>
</dbReference>
<protein>
    <submittedName>
        <fullName evidence="2">AAA-like domain protein</fullName>
    </submittedName>
</protein>